<dbReference type="AlphaFoldDB" id="A0A4U0H188"/>
<dbReference type="Proteomes" id="UP000309872">
    <property type="component" value="Unassembled WGS sequence"/>
</dbReference>
<evidence type="ECO:0000313" key="3">
    <source>
        <dbReference type="Proteomes" id="UP000309872"/>
    </source>
</evidence>
<organism evidence="2 3">
    <name type="scientific">Sphingobacterium alkalisoli</name>
    <dbReference type="NCBI Taxonomy" id="1874115"/>
    <lineage>
        <taxon>Bacteria</taxon>
        <taxon>Pseudomonadati</taxon>
        <taxon>Bacteroidota</taxon>
        <taxon>Sphingobacteriia</taxon>
        <taxon>Sphingobacteriales</taxon>
        <taxon>Sphingobacteriaceae</taxon>
        <taxon>Sphingobacterium</taxon>
    </lineage>
</organism>
<name>A0A4U0H188_9SPHI</name>
<reference evidence="2 3" key="1">
    <citation type="submission" date="2019-04" db="EMBL/GenBank/DDBJ databases">
        <title>Sphingobacterium olei sp. nov., isolated from oil-contaminated soil.</title>
        <authorList>
            <person name="Liu B."/>
        </authorList>
    </citation>
    <scope>NUCLEOTIDE SEQUENCE [LARGE SCALE GENOMIC DNA]</scope>
    <source>
        <strain evidence="2 3">Y3L14</strain>
    </source>
</reference>
<keyword evidence="3" id="KW-1185">Reference proteome</keyword>
<feature type="signal peptide" evidence="1">
    <location>
        <begin position="1"/>
        <end position="18"/>
    </location>
</feature>
<dbReference type="EMBL" id="SUKA01000005">
    <property type="protein sequence ID" value="TJY64002.1"/>
    <property type="molecule type" value="Genomic_DNA"/>
</dbReference>
<dbReference type="RefSeq" id="WP_136821993.1">
    <property type="nucleotide sequence ID" value="NZ_BMJX01000005.1"/>
</dbReference>
<protein>
    <recommendedName>
        <fullName evidence="4">DUF4488 domain-containing protein</fullName>
    </recommendedName>
</protein>
<keyword evidence="1" id="KW-0732">Signal</keyword>
<evidence type="ECO:0000313" key="2">
    <source>
        <dbReference type="EMBL" id="TJY64002.1"/>
    </source>
</evidence>
<accession>A0A4U0H188</accession>
<proteinExistence type="predicted"/>
<gene>
    <name evidence="2" type="ORF">FAZ19_17265</name>
</gene>
<sequence>MKQLVLVLMVLAAKVAVAQPGQIPTNIKSAFEGVWQYKDKFQINTVKIQFETEKDYALFTDIGTGVAPSKTFKVQLKDNLLVLPAIRNQNDYLEMEIVDGKLYLCTIPAQWDSNGKLIRADTARQECRIFRHVKK</sequence>
<evidence type="ECO:0008006" key="4">
    <source>
        <dbReference type="Google" id="ProtNLM"/>
    </source>
</evidence>
<dbReference type="OrthoDB" id="710238at2"/>
<evidence type="ECO:0000256" key="1">
    <source>
        <dbReference type="SAM" id="SignalP"/>
    </source>
</evidence>
<comment type="caution">
    <text evidence="2">The sequence shown here is derived from an EMBL/GenBank/DDBJ whole genome shotgun (WGS) entry which is preliminary data.</text>
</comment>
<feature type="chain" id="PRO_5020397912" description="DUF4488 domain-containing protein" evidence="1">
    <location>
        <begin position="19"/>
        <end position="135"/>
    </location>
</feature>